<evidence type="ECO:0000313" key="4">
    <source>
        <dbReference type="Proteomes" id="UP000263377"/>
    </source>
</evidence>
<dbReference type="AlphaFoldDB" id="A0A372ZLX5"/>
<evidence type="ECO:0000259" key="2">
    <source>
        <dbReference type="Pfam" id="PF00582"/>
    </source>
</evidence>
<dbReference type="InterPro" id="IPR006016">
    <property type="entry name" value="UspA"/>
</dbReference>
<dbReference type="RefSeq" id="WP_074003118.1">
    <property type="nucleotide sequence ID" value="NZ_QVIG01000001.1"/>
</dbReference>
<dbReference type="SUPFAM" id="SSF52402">
    <property type="entry name" value="Adenine nucleotide alpha hydrolases-like"/>
    <property type="match status" value="2"/>
</dbReference>
<dbReference type="PANTHER" id="PTHR46553">
    <property type="entry name" value="ADENINE NUCLEOTIDE ALPHA HYDROLASES-LIKE SUPERFAMILY PROTEIN"/>
    <property type="match status" value="1"/>
</dbReference>
<dbReference type="PRINTS" id="PR01438">
    <property type="entry name" value="UNVRSLSTRESS"/>
</dbReference>
<evidence type="ECO:0000313" key="3">
    <source>
        <dbReference type="EMBL" id="RGD56909.1"/>
    </source>
</evidence>
<dbReference type="InterPro" id="IPR014729">
    <property type="entry name" value="Rossmann-like_a/b/a_fold"/>
</dbReference>
<protein>
    <submittedName>
        <fullName evidence="3">Universal stress protein</fullName>
    </submittedName>
</protein>
<comment type="caution">
    <text evidence="3">The sequence shown here is derived from an EMBL/GenBank/DDBJ whole genome shotgun (WGS) entry which is preliminary data.</text>
</comment>
<evidence type="ECO:0000256" key="1">
    <source>
        <dbReference type="ARBA" id="ARBA00008791"/>
    </source>
</evidence>
<dbReference type="Gene3D" id="3.40.50.620">
    <property type="entry name" value="HUPs"/>
    <property type="match status" value="2"/>
</dbReference>
<reference evidence="3 4" key="1">
    <citation type="submission" date="2018-08" db="EMBL/GenBank/DDBJ databases">
        <title>Diversity &amp; Physiological Properties of Lignin-Decomposing Actinobacteria from Soil.</title>
        <authorList>
            <person name="Roh S.G."/>
            <person name="Kim S.B."/>
        </authorList>
    </citation>
    <scope>NUCLEOTIDE SEQUENCE [LARGE SCALE GENOMIC DNA]</scope>
    <source>
        <strain evidence="3 4">MMS17-GH009</strain>
    </source>
</reference>
<feature type="domain" description="UspA" evidence="2">
    <location>
        <begin position="142"/>
        <end position="278"/>
    </location>
</feature>
<dbReference type="Pfam" id="PF00582">
    <property type="entry name" value="Usp"/>
    <property type="match status" value="2"/>
</dbReference>
<organism evidence="3 4">
    <name type="scientific">Kitasatospora xanthocidica</name>
    <dbReference type="NCBI Taxonomy" id="83382"/>
    <lineage>
        <taxon>Bacteria</taxon>
        <taxon>Bacillati</taxon>
        <taxon>Actinomycetota</taxon>
        <taxon>Actinomycetes</taxon>
        <taxon>Kitasatosporales</taxon>
        <taxon>Streptomycetaceae</taxon>
        <taxon>Kitasatospora</taxon>
    </lineage>
</organism>
<name>A0A372ZLX5_9ACTN</name>
<gene>
    <name evidence="3" type="ORF">DR950_03095</name>
</gene>
<accession>A0A372ZLX5</accession>
<sequence length="280" mass="29637">MTAPVVAGFDGSPESLAATEWAAREARRRGCPLDLLEAWPWPHRDVVGSEETYRDALDRLELRARELRPLAGDGPVTSAIVPTDPAEALEAVGKSAALLVLGSRGLGAVRGFLVGSVSQEVLRRAGCPVVLVRAEAEESEGPVLVGLDLAHPMDDVLAFAFDAAARRRAPLRVVHVWSPPVSSQYTALEAVGGLGELASVDRARFAEQVTPWRERHPEVSVTADLIQGSASVALVDAAAGARLLVVGRRVRRTLLGAHLGPVAHAAIHHVRCPVALVPHG</sequence>
<dbReference type="Proteomes" id="UP000263377">
    <property type="component" value="Unassembled WGS sequence"/>
</dbReference>
<dbReference type="EMBL" id="QVIG01000001">
    <property type="protein sequence ID" value="RGD56909.1"/>
    <property type="molecule type" value="Genomic_DNA"/>
</dbReference>
<dbReference type="InterPro" id="IPR006015">
    <property type="entry name" value="Universal_stress_UspA"/>
</dbReference>
<proteinExistence type="inferred from homology"/>
<comment type="similarity">
    <text evidence="1">Belongs to the universal stress protein A family.</text>
</comment>
<feature type="domain" description="UspA" evidence="2">
    <location>
        <begin position="3"/>
        <end position="133"/>
    </location>
</feature>
<dbReference type="PANTHER" id="PTHR46553:SF3">
    <property type="entry name" value="ADENINE NUCLEOTIDE ALPHA HYDROLASES-LIKE SUPERFAMILY PROTEIN"/>
    <property type="match status" value="1"/>
</dbReference>
<keyword evidence="4" id="KW-1185">Reference proteome</keyword>